<reference evidence="13 14" key="1">
    <citation type="submission" date="2020-04" db="EMBL/GenBank/DDBJ databases">
        <title>Rhodospirillaceae bacterium KN72 isolated from deep sea.</title>
        <authorList>
            <person name="Zhang D.-C."/>
        </authorList>
    </citation>
    <scope>NUCLEOTIDE SEQUENCE [LARGE SCALE GENOMIC DNA]</scope>
    <source>
        <strain evidence="13 14">KN72</strain>
    </source>
</reference>
<feature type="binding site" evidence="11">
    <location>
        <begin position="137"/>
        <end position="142"/>
    </location>
    <ligand>
        <name>ATP</name>
        <dbReference type="ChEBI" id="CHEBI:30616"/>
    </ligand>
</feature>
<dbReference type="PIRSF" id="PIRSF002583">
    <property type="entry name" value="Hsp90"/>
    <property type="match status" value="1"/>
</dbReference>
<proteinExistence type="inferred from homology"/>
<dbReference type="NCBIfam" id="NF003555">
    <property type="entry name" value="PRK05218.1"/>
    <property type="match status" value="1"/>
</dbReference>
<sequence>MATKAEKKTTKASGTETGAETMGFQAEVGRLLDIVANALYSEREIFLRELISNAADACDKLRYLAIEAPALTDGDPEFRVTLTVDKDAKTLTLADNGIGMNRQDLIDHLGTIARSGTAAFVDNLTGDKKKDVSLIGQFGVGFYSGYMVADRISVTSRRAGEEEAWRWTSDGRTGFTIEPAEKDGRGTAITLHLKDDAEEYLDEAELRRVVKTYSDHIPFPIEFVKADGEANRLNEASALWTRPKSEIDDQQYAEFYRHVSHGFDDPWMTLHFKAEGMIEYAGLVFIPTERPFDLFHPDRMTKLKLYVKRVFITEECEDLLPSWLRFLRGVVDSEDLPLNVSREMLQNNPVVSKIRAGLAKRVLGELSKKAENDADGYASFWDKFGLVMKEGLYEGTADKEALLKLCRFRSTTRDGLISLEDYVAGMKDGQDAIYYIAGEDAAALRKSPQLEGFAAKGVEVLLMTDPVDEFWLPMIGEFDGKAFKSVTRAGADLSKIKKADADSDEDESDEAESVVDGLVIALKLALGDAVKDIRATDRLTSSAVCLVADENGMDMHLERLLKQHNRLEQSNPRILELNPTHPLIVALNAKAGPDGKGDLGAAPALLLDQARILEGETLPDPADFAKKLADVMAKAFG</sequence>
<organism evidence="13 14">
    <name type="scientific">Pacificispira spongiicola</name>
    <dbReference type="NCBI Taxonomy" id="2729598"/>
    <lineage>
        <taxon>Bacteria</taxon>
        <taxon>Pseudomonadati</taxon>
        <taxon>Pseudomonadota</taxon>
        <taxon>Alphaproteobacteria</taxon>
        <taxon>Rhodospirillales</taxon>
        <taxon>Rhodospirillaceae</taxon>
        <taxon>Pacificispira</taxon>
    </lineage>
</organism>
<evidence type="ECO:0000256" key="6">
    <source>
        <dbReference type="ARBA" id="ARBA00023016"/>
    </source>
</evidence>
<dbReference type="Pfam" id="PF13589">
    <property type="entry name" value="HATPase_c_3"/>
    <property type="match status" value="1"/>
</dbReference>
<dbReference type="PRINTS" id="PR00775">
    <property type="entry name" value="HEATSHOCK90"/>
</dbReference>
<dbReference type="PANTHER" id="PTHR11528">
    <property type="entry name" value="HEAT SHOCK PROTEIN 90 FAMILY MEMBER"/>
    <property type="match status" value="1"/>
</dbReference>
<protein>
    <recommendedName>
        <fullName evidence="9 10">Chaperone protein HtpG</fullName>
    </recommendedName>
    <alternativeName>
        <fullName evidence="10">Heat shock protein HtpG</fullName>
    </alternativeName>
    <alternativeName>
        <fullName evidence="10">High temperature protein G</fullName>
    </alternativeName>
</protein>
<feature type="binding site" evidence="11">
    <location>
        <begin position="115"/>
        <end position="116"/>
    </location>
    <ligand>
        <name>ATP</name>
        <dbReference type="ChEBI" id="CHEBI:30616"/>
    </ligand>
</feature>
<comment type="caution">
    <text evidence="10">Lacks conserved residue(s) required for the propagation of feature annotation.</text>
</comment>
<dbReference type="InterPro" id="IPR020575">
    <property type="entry name" value="Hsp90_N"/>
</dbReference>
<keyword evidence="7 10" id="KW-0143">Chaperone</keyword>
<accession>A0A7Y0E0H8</accession>
<comment type="subcellular location">
    <subcellularLocation>
        <location evidence="1 10">Cytoplasm</location>
    </subcellularLocation>
</comment>
<feature type="binding site" evidence="11">
    <location>
        <position position="100"/>
    </location>
    <ligand>
        <name>ATP</name>
        <dbReference type="ChEBI" id="CHEBI:30616"/>
    </ligand>
</feature>
<dbReference type="Pfam" id="PF00183">
    <property type="entry name" value="HSP90"/>
    <property type="match status" value="1"/>
</dbReference>
<comment type="subunit">
    <text evidence="10">Homodimer.</text>
</comment>
<dbReference type="Gene3D" id="3.30.565.10">
    <property type="entry name" value="Histidine kinase-like ATPase, C-terminal domain"/>
    <property type="match status" value="1"/>
</dbReference>
<dbReference type="Gene3D" id="3.40.50.11260">
    <property type="match status" value="1"/>
</dbReference>
<feature type="binding site" evidence="11">
    <location>
        <position position="49"/>
    </location>
    <ligand>
        <name>ATP</name>
        <dbReference type="ChEBI" id="CHEBI:30616"/>
    </ligand>
</feature>
<dbReference type="HAMAP" id="MF_00505">
    <property type="entry name" value="HSP90"/>
    <property type="match status" value="1"/>
</dbReference>
<comment type="caution">
    <text evidence="13">The sequence shown here is derived from an EMBL/GenBank/DDBJ whole genome shotgun (WGS) entry which is preliminary data.</text>
</comment>
<evidence type="ECO:0000256" key="5">
    <source>
        <dbReference type="ARBA" id="ARBA00022840"/>
    </source>
</evidence>
<evidence type="ECO:0000256" key="1">
    <source>
        <dbReference type="ARBA" id="ARBA00004496"/>
    </source>
</evidence>
<evidence type="ECO:0000256" key="3">
    <source>
        <dbReference type="ARBA" id="ARBA00022490"/>
    </source>
</evidence>
<dbReference type="InterPro" id="IPR003594">
    <property type="entry name" value="HATPase_dom"/>
</dbReference>
<dbReference type="SUPFAM" id="SSF54211">
    <property type="entry name" value="Ribosomal protein S5 domain 2-like"/>
    <property type="match status" value="1"/>
</dbReference>
<dbReference type="CDD" id="cd16927">
    <property type="entry name" value="HATPase_Hsp90-like"/>
    <property type="match status" value="1"/>
</dbReference>
<feature type="domain" description="Histidine kinase/HSP90-like ATPase" evidence="12">
    <location>
        <begin position="42"/>
        <end position="197"/>
    </location>
</feature>
<evidence type="ECO:0000313" key="13">
    <source>
        <dbReference type="EMBL" id="NMM44969.1"/>
    </source>
</evidence>
<dbReference type="RefSeq" id="WP_169625349.1">
    <property type="nucleotide sequence ID" value="NZ_JABBNT010000003.1"/>
</dbReference>
<dbReference type="InterPro" id="IPR037196">
    <property type="entry name" value="HSP90_C"/>
</dbReference>
<dbReference type="GO" id="GO:0005524">
    <property type="term" value="F:ATP binding"/>
    <property type="evidence" value="ECO:0007669"/>
    <property type="project" value="UniProtKB-UniRule"/>
</dbReference>
<evidence type="ECO:0000256" key="9">
    <source>
        <dbReference type="ARBA" id="ARBA00070675"/>
    </source>
</evidence>
<evidence type="ECO:0000256" key="11">
    <source>
        <dbReference type="PIRSR" id="PIRSR002583-1"/>
    </source>
</evidence>
<dbReference type="SUPFAM" id="SSF110942">
    <property type="entry name" value="HSP90 C-terminal domain"/>
    <property type="match status" value="1"/>
</dbReference>
<feature type="binding site" evidence="11">
    <location>
        <position position="95"/>
    </location>
    <ligand>
        <name>ATP</name>
        <dbReference type="ChEBI" id="CHEBI:30616"/>
    </ligand>
</feature>
<keyword evidence="4 10" id="KW-0547">Nucleotide-binding</keyword>
<feature type="binding site" evidence="11">
    <location>
        <position position="53"/>
    </location>
    <ligand>
        <name>ATP</name>
        <dbReference type="ChEBI" id="CHEBI:30616"/>
    </ligand>
</feature>
<keyword evidence="6 10" id="KW-0346">Stress response</keyword>
<gene>
    <name evidence="10 13" type="primary">htpG</name>
    <name evidence="13" type="ORF">HH303_10805</name>
</gene>
<evidence type="ECO:0000256" key="2">
    <source>
        <dbReference type="ARBA" id="ARBA00008239"/>
    </source>
</evidence>
<feature type="binding site" evidence="11">
    <location>
        <position position="342"/>
    </location>
    <ligand>
        <name>ATP</name>
        <dbReference type="ChEBI" id="CHEBI:30616"/>
    </ligand>
</feature>
<keyword evidence="5 10" id="KW-0067">ATP-binding</keyword>
<evidence type="ECO:0000256" key="4">
    <source>
        <dbReference type="ARBA" id="ARBA00022741"/>
    </source>
</evidence>
<dbReference type="EMBL" id="JABBNT010000003">
    <property type="protein sequence ID" value="NMM44969.1"/>
    <property type="molecule type" value="Genomic_DNA"/>
</dbReference>
<dbReference type="SMART" id="SM00387">
    <property type="entry name" value="HATPase_c"/>
    <property type="match status" value="1"/>
</dbReference>
<feature type="region of interest" description="C" evidence="10">
    <location>
        <begin position="560"/>
        <end position="637"/>
    </location>
</feature>
<dbReference type="FunFam" id="3.30.565.10:FF:000009">
    <property type="entry name" value="Molecular chaperone HtpG"/>
    <property type="match status" value="1"/>
</dbReference>
<dbReference type="GO" id="GO:0140662">
    <property type="term" value="F:ATP-dependent protein folding chaperone"/>
    <property type="evidence" value="ECO:0007669"/>
    <property type="project" value="InterPro"/>
</dbReference>
<dbReference type="GO" id="GO:0005737">
    <property type="term" value="C:cytoplasm"/>
    <property type="evidence" value="ECO:0007669"/>
    <property type="project" value="UniProtKB-SubCell"/>
</dbReference>
<evidence type="ECO:0000259" key="12">
    <source>
        <dbReference type="SMART" id="SM00387"/>
    </source>
</evidence>
<feature type="region of interest" description="A; substrate-binding" evidence="10">
    <location>
        <begin position="1"/>
        <end position="342"/>
    </location>
</feature>
<dbReference type="AlphaFoldDB" id="A0A7Y0E0H8"/>
<dbReference type="Gene3D" id="3.30.230.80">
    <property type="match status" value="1"/>
</dbReference>
<evidence type="ECO:0000256" key="8">
    <source>
        <dbReference type="ARBA" id="ARBA00058590"/>
    </source>
</evidence>
<dbReference type="InterPro" id="IPR020568">
    <property type="entry name" value="Ribosomal_Su5_D2-typ_SF"/>
</dbReference>
<dbReference type="InterPro" id="IPR036890">
    <property type="entry name" value="HATPase_C_sf"/>
</dbReference>
<dbReference type="InterPro" id="IPR001404">
    <property type="entry name" value="Hsp90_fam"/>
</dbReference>
<dbReference type="Proteomes" id="UP000539372">
    <property type="component" value="Unassembled WGS sequence"/>
</dbReference>
<evidence type="ECO:0000256" key="10">
    <source>
        <dbReference type="HAMAP-Rule" id="MF_00505"/>
    </source>
</evidence>
<comment type="function">
    <text evidence="8 10">Molecular chaperone. Has ATPase activity.</text>
</comment>
<dbReference type="GO" id="GO:0051082">
    <property type="term" value="F:unfolded protein binding"/>
    <property type="evidence" value="ECO:0007669"/>
    <property type="project" value="UniProtKB-UniRule"/>
</dbReference>
<dbReference type="FunFam" id="3.30.230.80:FF:000002">
    <property type="entry name" value="Molecular chaperone HtpG"/>
    <property type="match status" value="1"/>
</dbReference>
<dbReference type="Gene3D" id="1.20.120.790">
    <property type="entry name" value="Heat shock protein 90, C-terminal domain"/>
    <property type="match status" value="1"/>
</dbReference>
<feature type="binding site" evidence="11">
    <location>
        <position position="187"/>
    </location>
    <ligand>
        <name>ATP</name>
        <dbReference type="ChEBI" id="CHEBI:30616"/>
    </ligand>
</feature>
<comment type="similarity">
    <text evidence="2 10">Belongs to the heat shock protein 90 family.</text>
</comment>
<evidence type="ECO:0000313" key="14">
    <source>
        <dbReference type="Proteomes" id="UP000539372"/>
    </source>
</evidence>
<evidence type="ECO:0000256" key="7">
    <source>
        <dbReference type="ARBA" id="ARBA00023186"/>
    </source>
</evidence>
<name>A0A7Y0E0H8_9PROT</name>
<dbReference type="GO" id="GO:0016887">
    <property type="term" value="F:ATP hydrolysis activity"/>
    <property type="evidence" value="ECO:0007669"/>
    <property type="project" value="InterPro"/>
</dbReference>
<keyword evidence="14" id="KW-1185">Reference proteome</keyword>
<keyword evidence="3 10" id="KW-0963">Cytoplasm</keyword>
<dbReference type="SUPFAM" id="SSF55874">
    <property type="entry name" value="ATPase domain of HSP90 chaperone/DNA topoisomerase II/histidine kinase"/>
    <property type="match status" value="1"/>
</dbReference>